<dbReference type="PaxDb" id="3880-AES94320"/>
<dbReference type="Proteomes" id="UP000265566">
    <property type="component" value="Chromosome 5"/>
</dbReference>
<feature type="domain" description="F-box" evidence="1">
    <location>
        <begin position="45"/>
        <end position="83"/>
    </location>
</feature>
<dbReference type="Gene3D" id="1.20.1280.50">
    <property type="match status" value="1"/>
</dbReference>
<organism evidence="2 5">
    <name type="scientific">Medicago truncatula</name>
    <name type="common">Barrel medic</name>
    <name type="synonym">Medicago tribuloides</name>
    <dbReference type="NCBI Taxonomy" id="3880"/>
    <lineage>
        <taxon>Eukaryota</taxon>
        <taxon>Viridiplantae</taxon>
        <taxon>Streptophyta</taxon>
        <taxon>Embryophyta</taxon>
        <taxon>Tracheophyta</taxon>
        <taxon>Spermatophyta</taxon>
        <taxon>Magnoliopsida</taxon>
        <taxon>eudicotyledons</taxon>
        <taxon>Gunneridae</taxon>
        <taxon>Pentapetalae</taxon>
        <taxon>rosids</taxon>
        <taxon>fabids</taxon>
        <taxon>Fabales</taxon>
        <taxon>Fabaceae</taxon>
        <taxon>Papilionoideae</taxon>
        <taxon>50 kb inversion clade</taxon>
        <taxon>NPAAA clade</taxon>
        <taxon>Hologalegina</taxon>
        <taxon>IRL clade</taxon>
        <taxon>Trifolieae</taxon>
        <taxon>Medicago</taxon>
    </lineage>
</organism>
<evidence type="ECO:0000313" key="3">
    <source>
        <dbReference type="EMBL" id="RHN53786.1"/>
    </source>
</evidence>
<dbReference type="Gramene" id="rna28732">
    <property type="protein sequence ID" value="RHN53786.1"/>
    <property type="gene ID" value="gene28732"/>
</dbReference>
<dbReference type="EMBL" id="PSQE01000005">
    <property type="protein sequence ID" value="RHN53786.1"/>
    <property type="molecule type" value="Genomic_DNA"/>
</dbReference>
<evidence type="ECO:0000313" key="2">
    <source>
        <dbReference type="EMBL" id="AES94320.1"/>
    </source>
</evidence>
<protein>
    <submittedName>
        <fullName evidence="2">F-box-like protein</fullName>
    </submittedName>
    <submittedName>
        <fullName evidence="3">Putative F-box domain-containing protein</fullName>
    </submittedName>
</protein>
<dbReference type="InterPro" id="IPR001810">
    <property type="entry name" value="F-box_dom"/>
</dbReference>
<evidence type="ECO:0000259" key="1">
    <source>
        <dbReference type="Pfam" id="PF00646"/>
    </source>
</evidence>
<proteinExistence type="predicted"/>
<dbReference type="EMBL" id="CM001221">
    <property type="protein sequence ID" value="AES94320.1"/>
    <property type="molecule type" value="Genomic_DNA"/>
</dbReference>
<dbReference type="AlphaFoldDB" id="G7JXG3"/>
<dbReference type="PANTHER" id="PTHR31672:SF11">
    <property type="entry name" value="F-BOX PROTEIN CPR1-LIKE ISOFORM X2"/>
    <property type="match status" value="1"/>
</dbReference>
<reference evidence="3" key="4">
    <citation type="journal article" date="2018" name="Nat. Plants">
        <title>Whole-genome landscape of Medicago truncatula symbiotic genes.</title>
        <authorList>
            <person name="Pecrix Y."/>
            <person name="Gamas P."/>
            <person name="Carrere S."/>
        </authorList>
    </citation>
    <scope>NUCLEOTIDE SEQUENCE</scope>
    <source>
        <tissue evidence="3">Leaves</tissue>
    </source>
</reference>
<keyword evidence="5" id="KW-1185">Reference proteome</keyword>
<reference evidence="2 5" key="2">
    <citation type="journal article" date="2014" name="BMC Genomics">
        <title>An improved genome release (version Mt4.0) for the model legume Medicago truncatula.</title>
        <authorList>
            <person name="Tang H."/>
            <person name="Krishnakumar V."/>
            <person name="Bidwell S."/>
            <person name="Rosen B."/>
            <person name="Chan A."/>
            <person name="Zhou S."/>
            <person name="Gentzbittel L."/>
            <person name="Childs K.L."/>
            <person name="Yandell M."/>
            <person name="Gundlach H."/>
            <person name="Mayer K.F."/>
            <person name="Schwartz D.C."/>
            <person name="Town C.D."/>
        </authorList>
    </citation>
    <scope>GENOME REANNOTATION</scope>
    <source>
        <strain evidence="4 5">cv. Jemalong A17</strain>
    </source>
</reference>
<reference evidence="2 5" key="1">
    <citation type="journal article" date="2011" name="Nature">
        <title>The Medicago genome provides insight into the evolution of rhizobial symbioses.</title>
        <authorList>
            <person name="Young N.D."/>
            <person name="Debelle F."/>
            <person name="Oldroyd G.E."/>
            <person name="Geurts R."/>
            <person name="Cannon S.B."/>
            <person name="Udvardi M.K."/>
            <person name="Benedito V.A."/>
            <person name="Mayer K.F."/>
            <person name="Gouzy J."/>
            <person name="Schoof H."/>
            <person name="Van de Peer Y."/>
            <person name="Proost S."/>
            <person name="Cook D.R."/>
            <person name="Meyers B.C."/>
            <person name="Spannagl M."/>
            <person name="Cheung F."/>
            <person name="De Mita S."/>
            <person name="Krishnakumar V."/>
            <person name="Gundlach H."/>
            <person name="Zhou S."/>
            <person name="Mudge J."/>
            <person name="Bharti A.K."/>
            <person name="Murray J.D."/>
            <person name="Naoumkina M.A."/>
            <person name="Rosen B."/>
            <person name="Silverstein K.A."/>
            <person name="Tang H."/>
            <person name="Rombauts S."/>
            <person name="Zhao P.X."/>
            <person name="Zhou P."/>
            <person name="Barbe V."/>
            <person name="Bardou P."/>
            <person name="Bechner M."/>
            <person name="Bellec A."/>
            <person name="Berger A."/>
            <person name="Berges H."/>
            <person name="Bidwell S."/>
            <person name="Bisseling T."/>
            <person name="Choisne N."/>
            <person name="Couloux A."/>
            <person name="Denny R."/>
            <person name="Deshpande S."/>
            <person name="Dai X."/>
            <person name="Doyle J.J."/>
            <person name="Dudez A.M."/>
            <person name="Farmer A.D."/>
            <person name="Fouteau S."/>
            <person name="Franken C."/>
            <person name="Gibelin C."/>
            <person name="Gish J."/>
            <person name="Goldstein S."/>
            <person name="Gonzalez A.J."/>
            <person name="Green P.J."/>
            <person name="Hallab A."/>
            <person name="Hartog M."/>
            <person name="Hua A."/>
            <person name="Humphray S.J."/>
            <person name="Jeong D.H."/>
            <person name="Jing Y."/>
            <person name="Jocker A."/>
            <person name="Kenton S.M."/>
            <person name="Kim D.J."/>
            <person name="Klee K."/>
            <person name="Lai H."/>
            <person name="Lang C."/>
            <person name="Lin S."/>
            <person name="Macmil S.L."/>
            <person name="Magdelenat G."/>
            <person name="Matthews L."/>
            <person name="McCorrison J."/>
            <person name="Monaghan E.L."/>
            <person name="Mun J.H."/>
            <person name="Najar F.Z."/>
            <person name="Nicholson C."/>
            <person name="Noirot C."/>
            <person name="O'Bleness M."/>
            <person name="Paule C.R."/>
            <person name="Poulain J."/>
            <person name="Prion F."/>
            <person name="Qin B."/>
            <person name="Qu C."/>
            <person name="Retzel E.F."/>
            <person name="Riddle C."/>
            <person name="Sallet E."/>
            <person name="Samain S."/>
            <person name="Samson N."/>
            <person name="Sanders I."/>
            <person name="Saurat O."/>
            <person name="Scarpelli C."/>
            <person name="Schiex T."/>
            <person name="Segurens B."/>
            <person name="Severin A.J."/>
            <person name="Sherrier D.J."/>
            <person name="Shi R."/>
            <person name="Sims S."/>
            <person name="Singer S.R."/>
            <person name="Sinharoy S."/>
            <person name="Sterck L."/>
            <person name="Viollet A."/>
            <person name="Wang B.B."/>
            <person name="Wang K."/>
            <person name="Wang M."/>
            <person name="Wang X."/>
            <person name="Warfsmann J."/>
            <person name="Weissenbach J."/>
            <person name="White D.D."/>
            <person name="White J.D."/>
            <person name="Wiley G.B."/>
            <person name="Wincker P."/>
            <person name="Xing Y."/>
            <person name="Yang L."/>
            <person name="Yao Z."/>
            <person name="Ying F."/>
            <person name="Zhai J."/>
            <person name="Zhou L."/>
            <person name="Zuber A."/>
            <person name="Denarie J."/>
            <person name="Dixon R.A."/>
            <person name="May G.D."/>
            <person name="Schwartz D.C."/>
            <person name="Rogers J."/>
            <person name="Quetier F."/>
            <person name="Town C.D."/>
            <person name="Roe B.A."/>
        </authorList>
    </citation>
    <scope>NUCLEOTIDE SEQUENCE [LARGE SCALE GENOMIC DNA]</scope>
    <source>
        <strain evidence="2">A17</strain>
        <strain evidence="4 5">cv. Jemalong A17</strain>
    </source>
</reference>
<dbReference type="Pfam" id="PF00646">
    <property type="entry name" value="F-box"/>
    <property type="match status" value="1"/>
</dbReference>
<dbReference type="PANTHER" id="PTHR31672">
    <property type="entry name" value="BNACNNG10540D PROTEIN"/>
    <property type="match status" value="1"/>
</dbReference>
<name>G7JXG3_MEDTR</name>
<dbReference type="SUPFAM" id="SSF81383">
    <property type="entry name" value="F-box domain"/>
    <property type="match status" value="1"/>
</dbReference>
<evidence type="ECO:0000313" key="4">
    <source>
        <dbReference type="EnsemblPlants" id="AES94320"/>
    </source>
</evidence>
<reference evidence="4" key="3">
    <citation type="submission" date="2015-04" db="UniProtKB">
        <authorList>
            <consortium name="EnsemblPlants"/>
        </authorList>
    </citation>
    <scope>IDENTIFICATION</scope>
    <source>
        <strain evidence="4">cv. Jemalong A17</strain>
    </source>
</reference>
<dbReference type="EnsemblPlants" id="AES94320">
    <property type="protein sequence ID" value="AES94320"/>
    <property type="gene ID" value="MTR_5g013160"/>
</dbReference>
<evidence type="ECO:0000313" key="5">
    <source>
        <dbReference type="Proteomes" id="UP000002051"/>
    </source>
</evidence>
<dbReference type="Proteomes" id="UP000002051">
    <property type="component" value="Chromosome 5"/>
</dbReference>
<dbReference type="eggNOG" id="ENOG502SZBJ">
    <property type="taxonomic scope" value="Eukaryota"/>
</dbReference>
<dbReference type="HOGENOM" id="CLU_1698140_0_0_1"/>
<gene>
    <name evidence="2" type="ordered locus">MTR_5g013160</name>
    <name evidence="3" type="ORF">MtrunA17_Chr5g0399621</name>
</gene>
<dbReference type="InterPro" id="IPR050796">
    <property type="entry name" value="SCF_F-box_component"/>
</dbReference>
<sequence length="155" mass="17686">MGRYKSIKKYSFSESNSKSHEDHSIKNMKQNSYSGKSCKVISKLLIPEDLVFDILSFLPVKCLLNSARYVCKSWATTIRSSLFAEACLHRAHSKPGLYVENCKHQNNYYFLDIKDDVNSLFEFERSNMGTPQKMGNIVDTCDGILLLCHGPRFSS</sequence>
<dbReference type="InterPro" id="IPR036047">
    <property type="entry name" value="F-box-like_dom_sf"/>
</dbReference>
<accession>G7JXG3</accession>